<dbReference type="AlphaFoldDB" id="A0A0D0CWI4"/>
<evidence type="ECO:0000256" key="1">
    <source>
        <dbReference type="SAM" id="MobiDB-lite"/>
    </source>
</evidence>
<sequence length="61" mass="6848">MVITSHPSFRKNSKNTPRDDSWWSAGPMEELQVQHDSNVTALALTLLGRFSDTLLHSTQPP</sequence>
<reference evidence="3" key="2">
    <citation type="submission" date="2015-01" db="EMBL/GenBank/DDBJ databases">
        <title>Evolutionary Origins and Diversification of the Mycorrhizal Mutualists.</title>
        <authorList>
            <consortium name="DOE Joint Genome Institute"/>
            <consortium name="Mycorrhizal Genomics Consortium"/>
            <person name="Kohler A."/>
            <person name="Kuo A."/>
            <person name="Nagy L.G."/>
            <person name="Floudas D."/>
            <person name="Copeland A."/>
            <person name="Barry K.W."/>
            <person name="Cichocki N."/>
            <person name="Veneault-Fourrey C."/>
            <person name="LaButti K."/>
            <person name="Lindquist E.A."/>
            <person name="Lipzen A."/>
            <person name="Lundell T."/>
            <person name="Morin E."/>
            <person name="Murat C."/>
            <person name="Riley R."/>
            <person name="Ohm R."/>
            <person name="Sun H."/>
            <person name="Tunlid A."/>
            <person name="Henrissat B."/>
            <person name="Grigoriev I.V."/>
            <person name="Hibbett D.S."/>
            <person name="Martin F."/>
        </authorList>
    </citation>
    <scope>NUCLEOTIDE SEQUENCE [LARGE SCALE GENOMIC DNA]</scope>
    <source>
        <strain evidence="3">Ve08.2h10</strain>
    </source>
</reference>
<keyword evidence="3" id="KW-1185">Reference proteome</keyword>
<proteinExistence type="predicted"/>
<dbReference type="HOGENOM" id="CLU_2923317_0_0_1"/>
<accession>A0A0D0CWI4</accession>
<evidence type="ECO:0000313" key="3">
    <source>
        <dbReference type="Proteomes" id="UP000054538"/>
    </source>
</evidence>
<feature type="region of interest" description="Disordered" evidence="1">
    <location>
        <begin position="1"/>
        <end position="23"/>
    </location>
</feature>
<organism evidence="2 3">
    <name type="scientific">Paxillus rubicundulus Ve08.2h10</name>
    <dbReference type="NCBI Taxonomy" id="930991"/>
    <lineage>
        <taxon>Eukaryota</taxon>
        <taxon>Fungi</taxon>
        <taxon>Dikarya</taxon>
        <taxon>Basidiomycota</taxon>
        <taxon>Agaricomycotina</taxon>
        <taxon>Agaricomycetes</taxon>
        <taxon>Agaricomycetidae</taxon>
        <taxon>Boletales</taxon>
        <taxon>Paxilineae</taxon>
        <taxon>Paxillaceae</taxon>
        <taxon>Paxillus</taxon>
    </lineage>
</organism>
<reference evidence="2 3" key="1">
    <citation type="submission" date="2014-04" db="EMBL/GenBank/DDBJ databases">
        <authorList>
            <consortium name="DOE Joint Genome Institute"/>
            <person name="Kuo A."/>
            <person name="Kohler A."/>
            <person name="Jargeat P."/>
            <person name="Nagy L.G."/>
            <person name="Floudas D."/>
            <person name="Copeland A."/>
            <person name="Barry K.W."/>
            <person name="Cichocki N."/>
            <person name="Veneault-Fourrey C."/>
            <person name="LaButti K."/>
            <person name="Lindquist E.A."/>
            <person name="Lipzen A."/>
            <person name="Lundell T."/>
            <person name="Morin E."/>
            <person name="Murat C."/>
            <person name="Sun H."/>
            <person name="Tunlid A."/>
            <person name="Henrissat B."/>
            <person name="Grigoriev I.V."/>
            <person name="Hibbett D.S."/>
            <person name="Martin F."/>
            <person name="Nordberg H.P."/>
            <person name="Cantor M.N."/>
            <person name="Hua S.X."/>
        </authorList>
    </citation>
    <scope>NUCLEOTIDE SEQUENCE [LARGE SCALE GENOMIC DNA]</scope>
    <source>
        <strain evidence="2 3">Ve08.2h10</strain>
    </source>
</reference>
<protein>
    <submittedName>
        <fullName evidence="2">Uncharacterized protein</fullName>
    </submittedName>
</protein>
<dbReference type="InParanoid" id="A0A0D0CWI4"/>
<name>A0A0D0CWI4_9AGAM</name>
<evidence type="ECO:0000313" key="2">
    <source>
        <dbReference type="EMBL" id="KIK75431.1"/>
    </source>
</evidence>
<dbReference type="Proteomes" id="UP000054538">
    <property type="component" value="Unassembled WGS sequence"/>
</dbReference>
<dbReference type="EMBL" id="KN828116">
    <property type="protein sequence ID" value="KIK75431.1"/>
    <property type="molecule type" value="Genomic_DNA"/>
</dbReference>
<gene>
    <name evidence="2" type="ORF">PAXRUDRAFT_490288</name>
</gene>